<feature type="compositionally biased region" description="Low complexity" evidence="8">
    <location>
        <begin position="884"/>
        <end position="893"/>
    </location>
</feature>
<dbReference type="InterPro" id="IPR017884">
    <property type="entry name" value="SANT_dom"/>
</dbReference>
<dbReference type="SMART" id="SM00291">
    <property type="entry name" value="ZnF_ZZ"/>
    <property type="match status" value="1"/>
</dbReference>
<dbReference type="InterPro" id="IPR001005">
    <property type="entry name" value="SANT/Myb"/>
</dbReference>
<evidence type="ECO:0000313" key="13">
    <source>
        <dbReference type="EMBL" id="KAG2226369.1"/>
    </source>
</evidence>
<evidence type="ECO:0000313" key="14">
    <source>
        <dbReference type="Proteomes" id="UP000646827"/>
    </source>
</evidence>
<dbReference type="PROSITE" id="PS52032">
    <property type="entry name" value="MARR_BRCT_CHROMO"/>
    <property type="match status" value="1"/>
</dbReference>
<keyword evidence="7" id="KW-0539">Nucleus</keyword>
<dbReference type="InterPro" id="IPR049898">
    <property type="entry name" value="MARR_BRCT_CHROMO"/>
</dbReference>
<dbReference type="Pfam" id="PF00249">
    <property type="entry name" value="Myb_DNA-binding"/>
    <property type="match status" value="1"/>
</dbReference>
<dbReference type="CDD" id="cd00167">
    <property type="entry name" value="SANT"/>
    <property type="match status" value="1"/>
</dbReference>
<evidence type="ECO:0008006" key="15">
    <source>
        <dbReference type="Google" id="ProtNLM"/>
    </source>
</evidence>
<dbReference type="AlphaFoldDB" id="A0A8H7SBK2"/>
<dbReference type="InterPro" id="IPR007526">
    <property type="entry name" value="SWIRM"/>
</dbReference>
<feature type="domain" description="SANT" evidence="11">
    <location>
        <begin position="769"/>
        <end position="820"/>
    </location>
</feature>
<evidence type="ECO:0000256" key="1">
    <source>
        <dbReference type="ARBA" id="ARBA00022723"/>
    </source>
</evidence>
<dbReference type="PROSITE" id="PS50934">
    <property type="entry name" value="SWIRM"/>
    <property type="match status" value="1"/>
</dbReference>
<name>A0A8H7SBK2_9FUNG</name>
<feature type="compositionally biased region" description="Polar residues" evidence="8">
    <location>
        <begin position="1049"/>
        <end position="1069"/>
    </location>
</feature>
<sequence>MALARKAKDANVLQFYEQINIITSFESIKEPLLSELQHQQPDLTFEARDLSILIGHLQQFQQDFLGISNIRPNNAPLRIPAKLFKVEPNQPLTIDSPVYHILRATYTYRIAHNWRKFDFGPSKKSKNVDLIRSIRDELFQINLINLPVIGMDNSVPNAARKTITNLAKKIHLQVVEDIERATHILHGPLHEYDAVEEEWFRTLEKRESNVLVHWWYFPDSYDSWLPQTDQFADPEEAPVHEGAWHISTRWLQDSVKYNELMNEEDYEEVDDEEENEEDAGEEEEDEKGEEAGETVQQEQEDEEELPDAPATDPIQNESVSESQSESAISSTSTPLKPEPIKQKTRTPSLPSSTQTQTSTASTRKVSTSNASSSNAQQQQEQERQQASQTEPVQVVVAPPVPVLNPESQPEVRIRDIEKERPQLGSRQRKNEFEPYINSDITNISQYIEDFIDHPASDQPTFMQLDSAESNNNISNNSDIDTPMEEIDINNEKNNKVDVDKNTQDDNMDVGDDKKIDEDHDKEESGDDDDEEDEEDDDDEDEDESKYLNLSKVTPYDGNSPPCPDWFNMSSISDVEKVALPEFFKDQEKQASEYKKYRNFMIETYRKNPSYYLTFSACKRALKIDMLVIIRIHTFLEHVGLINYLVDPRRRLFDPYIDSEPDAQVHDRGTQRDFNVNDPDIQLLRDLVYKDIPSKPEQSQWDVQIYDDLNADGRTVFTCSNCHEDCSEVRYQSLKYKKLQLCVGCFLEGKFTAASCKGEFLRVDRNDREVPEEDWSKEEILRLLEAVDQFDEDWLAISEHVGTRTKEQCITQFLQLPIHESFLTAKLSDKELEELPFGDQANPVMTLIAFLSGHINPGIGSFAAKSALKELMKAPNSTKNSTPENTVADDAATSDNDDSTDEMDMDDRGDADVFDTQQDAFSRETMKKATIAALKSAVEHAKKLASYEHEEIQHWTRLVVKTLVDKLQIKVQQYDEQEIFLDNELKELDKQGTALLTSLEALSKQYPSNASSSSSNSTAANANANNITTTTTATTPSITPTNSTTPASVATPTLTPAQTSSPNALTTEQQ</sequence>
<dbReference type="OrthoDB" id="118550at2759"/>
<keyword evidence="3" id="KW-0862">Zinc</keyword>
<evidence type="ECO:0000259" key="11">
    <source>
        <dbReference type="PROSITE" id="PS51293"/>
    </source>
</evidence>
<feature type="compositionally biased region" description="Basic and acidic residues" evidence="8">
    <location>
        <begin position="489"/>
        <end position="503"/>
    </location>
</feature>
<feature type="compositionally biased region" description="Low complexity" evidence="8">
    <location>
        <begin position="469"/>
        <end position="480"/>
    </location>
</feature>
<evidence type="ECO:0000256" key="5">
    <source>
        <dbReference type="ARBA" id="ARBA00023125"/>
    </source>
</evidence>
<keyword evidence="6" id="KW-0804">Transcription</keyword>
<evidence type="ECO:0000256" key="7">
    <source>
        <dbReference type="ARBA" id="ARBA00023242"/>
    </source>
</evidence>
<evidence type="ECO:0000256" key="4">
    <source>
        <dbReference type="ARBA" id="ARBA00023015"/>
    </source>
</evidence>
<dbReference type="InterPro" id="IPR009057">
    <property type="entry name" value="Homeodomain-like_sf"/>
</dbReference>
<comment type="caution">
    <text evidence="13">The sequence shown here is derived from an EMBL/GenBank/DDBJ whole genome shotgun (WGS) entry which is preliminary data.</text>
</comment>
<feature type="region of interest" description="Disordered" evidence="8">
    <location>
        <begin position="451"/>
        <end position="560"/>
    </location>
</feature>
<dbReference type="InterPro" id="IPR036420">
    <property type="entry name" value="BRCT_dom_sf"/>
</dbReference>
<dbReference type="SMART" id="SM00717">
    <property type="entry name" value="SANT"/>
    <property type="match status" value="1"/>
</dbReference>
<feature type="compositionally biased region" description="Basic and acidic residues" evidence="8">
    <location>
        <begin position="409"/>
        <end position="421"/>
    </location>
</feature>
<feature type="compositionally biased region" description="Low complexity" evidence="8">
    <location>
        <begin position="317"/>
        <end position="332"/>
    </location>
</feature>
<dbReference type="InterPro" id="IPR032450">
    <property type="entry name" value="SMARCC_N"/>
</dbReference>
<keyword evidence="1" id="KW-0479">Metal-binding</keyword>
<keyword evidence="14" id="KW-1185">Reference proteome</keyword>
<feature type="region of interest" description="Disordered" evidence="8">
    <location>
        <begin position="1027"/>
        <end position="1069"/>
    </location>
</feature>
<dbReference type="GO" id="GO:0006355">
    <property type="term" value="P:regulation of DNA-templated transcription"/>
    <property type="evidence" value="ECO:0007669"/>
    <property type="project" value="UniProtKB-ARBA"/>
</dbReference>
<dbReference type="Gene3D" id="1.10.10.10">
    <property type="entry name" value="Winged helix-like DNA-binding domain superfamily/Winged helix DNA-binding domain"/>
    <property type="match status" value="1"/>
</dbReference>
<dbReference type="GO" id="GO:0008270">
    <property type="term" value="F:zinc ion binding"/>
    <property type="evidence" value="ECO:0007669"/>
    <property type="project" value="UniProtKB-KW"/>
</dbReference>
<dbReference type="Pfam" id="PF04433">
    <property type="entry name" value="SWIRM"/>
    <property type="match status" value="1"/>
</dbReference>
<feature type="domain" description="Myb-like" evidence="9">
    <location>
        <begin position="766"/>
        <end position="816"/>
    </location>
</feature>
<dbReference type="Pfam" id="PF16495">
    <property type="entry name" value="SWIRM-assoc_1"/>
    <property type="match status" value="1"/>
</dbReference>
<evidence type="ECO:0000256" key="8">
    <source>
        <dbReference type="SAM" id="MobiDB-lite"/>
    </source>
</evidence>
<gene>
    <name evidence="13" type="ORF">INT45_000537</name>
</gene>
<dbReference type="SUPFAM" id="SSF52113">
    <property type="entry name" value="BRCT domain"/>
    <property type="match status" value="1"/>
</dbReference>
<proteinExistence type="predicted"/>
<dbReference type="InterPro" id="IPR032451">
    <property type="entry name" value="SMARCC_C"/>
</dbReference>
<keyword evidence="4" id="KW-0805">Transcription regulation</keyword>
<accession>A0A8H7SBK2</accession>
<feature type="compositionally biased region" description="Acidic residues" evidence="8">
    <location>
        <begin position="263"/>
        <end position="306"/>
    </location>
</feature>
<evidence type="ECO:0000256" key="3">
    <source>
        <dbReference type="ARBA" id="ARBA00022833"/>
    </source>
</evidence>
<feature type="region of interest" description="Disordered" evidence="8">
    <location>
        <begin position="263"/>
        <end position="437"/>
    </location>
</feature>
<feature type="region of interest" description="Disordered" evidence="8">
    <location>
        <begin position="873"/>
        <end position="909"/>
    </location>
</feature>
<evidence type="ECO:0000259" key="10">
    <source>
        <dbReference type="PROSITE" id="PS50934"/>
    </source>
</evidence>
<dbReference type="PANTHER" id="PTHR12802:SF41">
    <property type="entry name" value="BRAHMA ASSOCIATED PROTEIN 155 KDA"/>
    <property type="match status" value="1"/>
</dbReference>
<feature type="compositionally biased region" description="Basic and acidic residues" evidence="8">
    <location>
        <begin position="510"/>
        <end position="522"/>
    </location>
</feature>
<keyword evidence="5" id="KW-0238">DNA-binding</keyword>
<dbReference type="InterPro" id="IPR000433">
    <property type="entry name" value="Znf_ZZ"/>
</dbReference>
<dbReference type="GO" id="GO:0003677">
    <property type="term" value="F:DNA binding"/>
    <property type="evidence" value="ECO:0007669"/>
    <property type="project" value="UniProtKB-KW"/>
</dbReference>
<keyword evidence="2" id="KW-0863">Zinc-finger</keyword>
<evidence type="ECO:0000259" key="12">
    <source>
        <dbReference type="PROSITE" id="PS52032"/>
    </source>
</evidence>
<dbReference type="FunFam" id="1.10.10.10:FF:000020">
    <property type="entry name" value="SWI/SNF complex subunit SMARCC2 isoform c"/>
    <property type="match status" value="1"/>
</dbReference>
<dbReference type="EMBL" id="JAEPRB010000017">
    <property type="protein sequence ID" value="KAG2226369.1"/>
    <property type="molecule type" value="Genomic_DNA"/>
</dbReference>
<feature type="domain" description="SWIRM" evidence="10">
    <location>
        <begin position="557"/>
        <end position="652"/>
    </location>
</feature>
<dbReference type="PROSITE" id="PS51293">
    <property type="entry name" value="SANT"/>
    <property type="match status" value="1"/>
</dbReference>
<feature type="compositionally biased region" description="Low complexity" evidence="8">
    <location>
        <begin position="1027"/>
        <end position="1047"/>
    </location>
</feature>
<dbReference type="InterPro" id="IPR036388">
    <property type="entry name" value="WH-like_DNA-bd_sf"/>
</dbReference>
<organism evidence="13 14">
    <name type="scientific">Circinella minor</name>
    <dbReference type="NCBI Taxonomy" id="1195481"/>
    <lineage>
        <taxon>Eukaryota</taxon>
        <taxon>Fungi</taxon>
        <taxon>Fungi incertae sedis</taxon>
        <taxon>Mucoromycota</taxon>
        <taxon>Mucoromycotina</taxon>
        <taxon>Mucoromycetes</taxon>
        <taxon>Mucorales</taxon>
        <taxon>Lichtheimiaceae</taxon>
        <taxon>Circinella</taxon>
    </lineage>
</organism>
<feature type="compositionally biased region" description="Low complexity" evidence="8">
    <location>
        <begin position="345"/>
        <end position="397"/>
    </location>
</feature>
<feature type="compositionally biased region" description="Acidic residues" evidence="8">
    <location>
        <begin position="894"/>
        <end position="904"/>
    </location>
</feature>
<evidence type="ECO:0000259" key="9">
    <source>
        <dbReference type="PROSITE" id="PS50090"/>
    </source>
</evidence>
<dbReference type="SUPFAM" id="SSF46689">
    <property type="entry name" value="Homeodomain-like"/>
    <property type="match status" value="2"/>
</dbReference>
<protein>
    <recommendedName>
        <fullName evidence="15">SWIRM-domain-containing protein</fullName>
    </recommendedName>
</protein>
<evidence type="ECO:0000256" key="6">
    <source>
        <dbReference type="ARBA" id="ARBA00023163"/>
    </source>
</evidence>
<dbReference type="PROSITE" id="PS50090">
    <property type="entry name" value="MYB_LIKE"/>
    <property type="match status" value="1"/>
</dbReference>
<feature type="compositionally biased region" description="Polar residues" evidence="8">
    <location>
        <begin position="874"/>
        <end position="883"/>
    </location>
</feature>
<feature type="compositionally biased region" description="Acidic residues" evidence="8">
    <location>
        <begin position="523"/>
        <end position="543"/>
    </location>
</feature>
<feature type="compositionally biased region" description="Polar residues" evidence="8">
    <location>
        <begin position="457"/>
        <end position="468"/>
    </location>
</feature>
<reference evidence="13 14" key="1">
    <citation type="submission" date="2020-12" db="EMBL/GenBank/DDBJ databases">
        <title>Metabolic potential, ecology and presence of endohyphal bacteria is reflected in genomic diversity of Mucoromycotina.</title>
        <authorList>
            <person name="Muszewska A."/>
            <person name="Okrasinska A."/>
            <person name="Steczkiewicz K."/>
            <person name="Drgas O."/>
            <person name="Orlowska M."/>
            <person name="Perlinska-Lenart U."/>
            <person name="Aleksandrzak-Piekarczyk T."/>
            <person name="Szatraj K."/>
            <person name="Zielenkiewicz U."/>
            <person name="Pilsyk S."/>
            <person name="Malc E."/>
            <person name="Mieczkowski P."/>
            <person name="Kruszewska J.S."/>
            <person name="Biernat P."/>
            <person name="Pawlowska J."/>
        </authorList>
    </citation>
    <scope>NUCLEOTIDE SEQUENCE [LARGE SCALE GENOMIC DNA]</scope>
    <source>
        <strain evidence="13 14">CBS 142.35</strain>
    </source>
</reference>
<dbReference type="FunFam" id="1.10.10.60:FF:000014">
    <property type="entry name" value="SWI/SNF complex subunit SMARCC2 isoform C"/>
    <property type="match status" value="1"/>
</dbReference>
<dbReference type="Proteomes" id="UP000646827">
    <property type="component" value="Unassembled WGS sequence"/>
</dbReference>
<dbReference type="PANTHER" id="PTHR12802">
    <property type="entry name" value="SWI/SNF COMPLEX-RELATED"/>
    <property type="match status" value="1"/>
</dbReference>
<evidence type="ECO:0000256" key="2">
    <source>
        <dbReference type="ARBA" id="ARBA00022771"/>
    </source>
</evidence>
<feature type="domain" description="Chromo" evidence="12">
    <location>
        <begin position="1"/>
        <end position="286"/>
    </location>
</feature>
<dbReference type="Pfam" id="PF16496">
    <property type="entry name" value="SWIRM-assoc_2"/>
    <property type="match status" value="1"/>
</dbReference>
<dbReference type="Gene3D" id="1.10.10.60">
    <property type="entry name" value="Homeodomain-like"/>
    <property type="match status" value="1"/>
</dbReference>